<keyword evidence="1" id="KW-1133">Transmembrane helix</keyword>
<reference evidence="2 3" key="1">
    <citation type="submission" date="2016-08" db="EMBL/GenBank/DDBJ databases">
        <authorList>
            <person name="Seilhamer J.J."/>
        </authorList>
    </citation>
    <scope>NUCLEOTIDE SEQUENCE [LARGE SCALE GENOMIC DNA]</scope>
    <source>
        <strain evidence="2 3">CCBAU 10071</strain>
    </source>
</reference>
<dbReference type="Proteomes" id="UP000183174">
    <property type="component" value="Unassembled WGS sequence"/>
</dbReference>
<proteinExistence type="predicted"/>
<sequence>MRHRETASGVPPRPMKKGCGIAAALLLEGLSLCADQLPRRGRRPLKLFRQAFVACHEIVKSKTPRVSKMFLFFPIRLWFAFGSCSQVSAVILTLNSAFSRISRGNEYSLGPLCRRMGVSPLSNALPGQRRRRSVGRTAASRSSRFGRWRKSVHSDFHCDPDQVGMVLGAKLLLEQGRGVGDRLVGDAERLGDLDDLVAASEQAKNFELPRRHL</sequence>
<name>A0A1C3UWS2_9BRAD</name>
<dbReference type="AlphaFoldDB" id="A0A1C3UWS2"/>
<keyword evidence="1" id="KW-0472">Membrane</keyword>
<accession>A0A1C3UWS2</accession>
<keyword evidence="1" id="KW-0812">Transmembrane</keyword>
<gene>
    <name evidence="2" type="ORF">GA0061099_1002821</name>
</gene>
<feature type="transmembrane region" description="Helical" evidence="1">
    <location>
        <begin position="77"/>
        <end position="98"/>
    </location>
</feature>
<organism evidence="2 3">
    <name type="scientific">Bradyrhizobium yuanmingense</name>
    <dbReference type="NCBI Taxonomy" id="108015"/>
    <lineage>
        <taxon>Bacteria</taxon>
        <taxon>Pseudomonadati</taxon>
        <taxon>Pseudomonadota</taxon>
        <taxon>Alphaproteobacteria</taxon>
        <taxon>Hyphomicrobiales</taxon>
        <taxon>Nitrobacteraceae</taxon>
        <taxon>Bradyrhizobium</taxon>
    </lineage>
</organism>
<evidence type="ECO:0000256" key="1">
    <source>
        <dbReference type="SAM" id="Phobius"/>
    </source>
</evidence>
<dbReference type="EMBL" id="FMAE01000002">
    <property type="protein sequence ID" value="SCB19976.1"/>
    <property type="molecule type" value="Genomic_DNA"/>
</dbReference>
<protein>
    <submittedName>
        <fullName evidence="2">Uncharacterized protein</fullName>
    </submittedName>
</protein>
<evidence type="ECO:0000313" key="3">
    <source>
        <dbReference type="Proteomes" id="UP000183174"/>
    </source>
</evidence>
<evidence type="ECO:0000313" key="2">
    <source>
        <dbReference type="EMBL" id="SCB19976.1"/>
    </source>
</evidence>